<evidence type="ECO:0008006" key="6">
    <source>
        <dbReference type="Google" id="ProtNLM"/>
    </source>
</evidence>
<evidence type="ECO:0000313" key="4">
    <source>
        <dbReference type="Proteomes" id="UP000183788"/>
    </source>
</evidence>
<dbReference type="EMBL" id="CP140154">
    <property type="protein sequence ID" value="WQG90317.1"/>
    <property type="molecule type" value="Genomic_DNA"/>
</dbReference>
<dbReference type="SUPFAM" id="SSF69318">
    <property type="entry name" value="Integrin alpha N-terminal domain"/>
    <property type="match status" value="1"/>
</dbReference>
<reference evidence="2 4" key="1">
    <citation type="submission" date="2016-11" db="EMBL/GenBank/DDBJ databases">
        <authorList>
            <person name="Jaros S."/>
            <person name="Januszkiewicz K."/>
            <person name="Wedrychowicz H."/>
        </authorList>
    </citation>
    <scope>NUCLEOTIDE SEQUENCE [LARGE SCALE GENOMIC DNA]</scope>
    <source>
        <strain evidence="2 4">DSM 784</strain>
    </source>
</reference>
<protein>
    <recommendedName>
        <fullName evidence="6">Lipoprotein</fullName>
    </recommendedName>
</protein>
<dbReference type="Proteomes" id="UP000183788">
    <property type="component" value="Unassembled WGS sequence"/>
</dbReference>
<reference evidence="3 5" key="2">
    <citation type="submission" date="2023-11" db="EMBL/GenBank/DDBJ databases">
        <title>MicrobeMod: A computational toolkit for identifying prokaryotic methylation and restriction-modification with nanopore sequencing.</title>
        <authorList>
            <person name="Crits-Christoph A."/>
            <person name="Kang S.C."/>
            <person name="Lee H."/>
            <person name="Ostrov N."/>
        </authorList>
    </citation>
    <scope>NUCLEOTIDE SEQUENCE [LARGE SCALE GENOMIC DNA]</scope>
    <source>
        <strain evidence="3 5">ATCC 23090</strain>
    </source>
</reference>
<dbReference type="RefSeq" id="WP_143150818.1">
    <property type="nucleotide sequence ID" value="NZ_CP139972.1"/>
</dbReference>
<dbReference type="InterPro" id="IPR028994">
    <property type="entry name" value="Integrin_alpha_N"/>
</dbReference>
<feature type="compositionally biased region" description="Polar residues" evidence="1">
    <location>
        <begin position="33"/>
        <end position="43"/>
    </location>
</feature>
<dbReference type="AlphaFoldDB" id="A0A1K1RXA7"/>
<keyword evidence="5" id="KW-1185">Reference proteome</keyword>
<dbReference type="OrthoDB" id="946181at2"/>
<accession>A0A1K1RXA7</accession>
<evidence type="ECO:0000313" key="3">
    <source>
        <dbReference type="EMBL" id="WQG90317.1"/>
    </source>
</evidence>
<dbReference type="Proteomes" id="UP001326715">
    <property type="component" value="Chromosome"/>
</dbReference>
<gene>
    <name evidence="2" type="ORF">SAMN05661012_04413</name>
    <name evidence="3" type="ORF">SR876_02325</name>
</gene>
<name>A0A1K1RXA7_9BACT</name>
<feature type="region of interest" description="Disordered" evidence="1">
    <location>
        <begin position="21"/>
        <end position="43"/>
    </location>
</feature>
<evidence type="ECO:0000313" key="5">
    <source>
        <dbReference type="Proteomes" id="UP001326715"/>
    </source>
</evidence>
<organism evidence="2 4">
    <name type="scientific">Chitinophaga sancti</name>
    <dbReference type="NCBI Taxonomy" id="1004"/>
    <lineage>
        <taxon>Bacteria</taxon>
        <taxon>Pseudomonadati</taxon>
        <taxon>Bacteroidota</taxon>
        <taxon>Chitinophagia</taxon>
        <taxon>Chitinophagales</taxon>
        <taxon>Chitinophagaceae</taxon>
        <taxon>Chitinophaga</taxon>
    </lineage>
</organism>
<evidence type="ECO:0000313" key="2">
    <source>
        <dbReference type="EMBL" id="SFW76784.1"/>
    </source>
</evidence>
<dbReference type="STRING" id="1004.SAMN05661012_04413"/>
<evidence type="ECO:0000256" key="1">
    <source>
        <dbReference type="SAM" id="MobiDB-lite"/>
    </source>
</evidence>
<proteinExistence type="predicted"/>
<sequence>MKALQLFGTVMIAAMACNNPVKNPGQMEEDKQNNPSGPSSEEIATQAQQFKMGEGLRGSGIMTKGNYRFAVRVNGDGTERTIMIASQDLRGDTTKPMTDSTVLHDVKGKVTSTTVSDLDNDGNPEVFCFTKSDGTDAVGSVYGVTFIDHKPVRIFSGDVDKDSIPGYRGNDTFYVQQPYVMRKYLAEKNMKTIKYVLKKDNQRYILRENK</sequence>
<dbReference type="PROSITE" id="PS51257">
    <property type="entry name" value="PROKAR_LIPOPROTEIN"/>
    <property type="match status" value="1"/>
</dbReference>
<dbReference type="EMBL" id="FPIZ01000015">
    <property type="protein sequence ID" value="SFW76784.1"/>
    <property type="molecule type" value="Genomic_DNA"/>
</dbReference>